<dbReference type="EMBL" id="QBIU01000001">
    <property type="protein sequence ID" value="MWV68614.1"/>
    <property type="molecule type" value="Genomic_DNA"/>
</dbReference>
<dbReference type="SUPFAM" id="SSF51182">
    <property type="entry name" value="RmlC-like cupins"/>
    <property type="match status" value="1"/>
</dbReference>
<dbReference type="OrthoDB" id="997205at2"/>
<sequence length="112" mass="12474">MQIISWKNATFKAGEVNIEVMTQNDSAKEIRIAMAKDSVMKEHKAPFSIFVQVLSGSIEFEVQGQKLDMQTLDMIALDANIPHSLKARQDSIIRLSLAKNDSVSRVSAVLKQ</sequence>
<dbReference type="InterPro" id="IPR014710">
    <property type="entry name" value="RmlC-like_jellyroll"/>
</dbReference>
<proteinExistence type="predicted"/>
<reference evidence="2 3" key="1">
    <citation type="journal article" date="2014" name="Genome Announc.">
        <title>Draft genome sequences of eight enterohepatic helicobacter species isolated from both laboratory and wild rodents.</title>
        <authorList>
            <person name="Sheh A."/>
            <person name="Shen Z."/>
            <person name="Fox J.G."/>
        </authorList>
    </citation>
    <scope>NUCLEOTIDE SEQUENCE [LARGE SCALE GENOMIC DNA]</scope>
    <source>
        <strain evidence="2 3">MIT 97-6194</strain>
    </source>
</reference>
<comment type="caution">
    <text evidence="2">The sequence shown here is derived from an EMBL/GenBank/DDBJ whole genome shotgun (WGS) entry which is preliminary data.</text>
</comment>
<dbReference type="CDD" id="cd02230">
    <property type="entry name" value="cupin_HP0902-like"/>
    <property type="match status" value="1"/>
</dbReference>
<dbReference type="RefSeq" id="WP_034570646.1">
    <property type="nucleotide sequence ID" value="NZ_JRMP02000001.1"/>
</dbReference>
<protein>
    <submittedName>
        <fullName evidence="2">Cupin domain-containing protein</fullName>
    </submittedName>
</protein>
<dbReference type="Proteomes" id="UP000029714">
    <property type="component" value="Unassembled WGS sequence"/>
</dbReference>
<dbReference type="AlphaFoldDB" id="A0A347VR19"/>
<dbReference type="PANTHER" id="PTHR37694:SF1">
    <property type="entry name" value="SLR8022 PROTEIN"/>
    <property type="match status" value="1"/>
</dbReference>
<reference evidence="1 4" key="4">
    <citation type="submission" date="2019-12" db="EMBL/GenBank/DDBJ databases">
        <title>Multi-Generational Helicobacter saguini Isolates.</title>
        <authorList>
            <person name="Mannion A."/>
            <person name="Shen Z."/>
            <person name="Fox J.G."/>
        </authorList>
    </citation>
    <scope>NUCLEOTIDE SEQUENCE [LARGE SCALE GENOMIC DNA]</scope>
    <source>
        <strain evidence="1">16-048</strain>
        <strain evidence="4">16-048 (F4)</strain>
    </source>
</reference>
<dbReference type="EMBL" id="JRMP02000001">
    <property type="protein sequence ID" value="TLD95857.1"/>
    <property type="molecule type" value="Genomic_DNA"/>
</dbReference>
<evidence type="ECO:0000313" key="3">
    <source>
        <dbReference type="Proteomes" id="UP000029714"/>
    </source>
</evidence>
<keyword evidence="3" id="KW-1185">Reference proteome</keyword>
<gene>
    <name evidence="1" type="ORF">DCO61_00845</name>
    <name evidence="2" type="ORF">LS64_000350</name>
</gene>
<name>A0A347VR19_9HELI</name>
<reference evidence="2 3" key="2">
    <citation type="journal article" date="2016" name="Infect. Immun.">
        <title>Helicobacter saguini, a Novel Helicobacter Isolated from Cotton-Top Tamarins with Ulcerative Colitis, Has Proinflammatory Properties and Induces Typhlocolitis and Dysplasia in Gnotobiotic IL-10-/- Mice.</title>
        <authorList>
            <person name="Shen Z."/>
            <person name="Mannion A."/>
            <person name="Whary M.T."/>
            <person name="Muthupalani S."/>
            <person name="Sheh A."/>
            <person name="Feng Y."/>
            <person name="Gong G."/>
            <person name="Vandamme P."/>
            <person name="Holcombe H.R."/>
            <person name="Paster B.J."/>
            <person name="Fox J.G."/>
        </authorList>
    </citation>
    <scope>NUCLEOTIDE SEQUENCE [LARGE SCALE GENOMIC DNA]</scope>
    <source>
        <strain evidence="2 3">MIT 97-6194</strain>
    </source>
</reference>
<dbReference type="PANTHER" id="PTHR37694">
    <property type="entry name" value="SLR8022 PROTEIN"/>
    <property type="match status" value="1"/>
</dbReference>
<dbReference type="InterPro" id="IPR011051">
    <property type="entry name" value="RmlC_Cupin_sf"/>
</dbReference>
<evidence type="ECO:0000313" key="4">
    <source>
        <dbReference type="Proteomes" id="UP000477070"/>
    </source>
</evidence>
<reference evidence="2" key="3">
    <citation type="submission" date="2018-04" db="EMBL/GenBank/DDBJ databases">
        <authorList>
            <person name="Sheh A."/>
            <person name="Shen Z."/>
            <person name="Mannion A.J."/>
            <person name="Fox J.G."/>
        </authorList>
    </citation>
    <scope>NUCLEOTIDE SEQUENCE</scope>
    <source>
        <strain evidence="2">MIT 97-6194</strain>
    </source>
</reference>
<dbReference type="STRING" id="1548018.LS64_03460"/>
<evidence type="ECO:0000313" key="1">
    <source>
        <dbReference type="EMBL" id="MWV68614.1"/>
    </source>
</evidence>
<organism evidence="2 3">
    <name type="scientific">Helicobacter saguini</name>
    <dbReference type="NCBI Taxonomy" id="1548018"/>
    <lineage>
        <taxon>Bacteria</taxon>
        <taxon>Pseudomonadati</taxon>
        <taxon>Campylobacterota</taxon>
        <taxon>Epsilonproteobacteria</taxon>
        <taxon>Campylobacterales</taxon>
        <taxon>Helicobacteraceae</taxon>
        <taxon>Helicobacter</taxon>
    </lineage>
</organism>
<accession>A0A347VR19</accession>
<evidence type="ECO:0000313" key="2">
    <source>
        <dbReference type="EMBL" id="TLD95857.1"/>
    </source>
</evidence>
<dbReference type="Proteomes" id="UP000477070">
    <property type="component" value="Unassembled WGS sequence"/>
</dbReference>
<dbReference type="Gene3D" id="2.60.120.10">
    <property type="entry name" value="Jelly Rolls"/>
    <property type="match status" value="1"/>
</dbReference>